<evidence type="ECO:0000313" key="1">
    <source>
        <dbReference type="EMBL" id="KAF5870370.1"/>
    </source>
</evidence>
<comment type="caution">
    <text evidence="1">The sequence shown here is derived from an EMBL/GenBank/DDBJ whole genome shotgun (WGS) entry which is preliminary data.</text>
</comment>
<keyword evidence="2" id="KW-1185">Reference proteome</keyword>
<evidence type="ECO:0000313" key="2">
    <source>
        <dbReference type="Proteomes" id="UP000531561"/>
    </source>
</evidence>
<organism evidence="1 2">
    <name type="scientific">Botrytis fragariae</name>
    <dbReference type="NCBI Taxonomy" id="1964551"/>
    <lineage>
        <taxon>Eukaryota</taxon>
        <taxon>Fungi</taxon>
        <taxon>Dikarya</taxon>
        <taxon>Ascomycota</taxon>
        <taxon>Pezizomycotina</taxon>
        <taxon>Leotiomycetes</taxon>
        <taxon>Helotiales</taxon>
        <taxon>Sclerotiniaceae</taxon>
        <taxon>Botrytis</taxon>
    </lineage>
</organism>
<dbReference type="GeneID" id="59263786"/>
<dbReference type="Proteomes" id="UP000531561">
    <property type="component" value="Unassembled WGS sequence"/>
</dbReference>
<name>A0A8H6AN96_9HELO</name>
<proteinExistence type="predicted"/>
<gene>
    <name evidence="1" type="ORF">Bfra_009754</name>
</gene>
<dbReference type="RefSeq" id="XP_037189317.1">
    <property type="nucleotide sequence ID" value="XM_037340094.1"/>
</dbReference>
<dbReference type="AlphaFoldDB" id="A0A8H6AN96"/>
<reference evidence="1 2" key="1">
    <citation type="journal article" date="2020" name="Phytopathology">
        <title>A high-quality genome resource of Botrytis fragariae, a new and rapidly spreading fungal pathogen causing strawberry gray mold in the U.S.A.</title>
        <authorList>
            <person name="Wu Y."/>
            <person name="Saski C.A."/>
            <person name="Schnabel G."/>
            <person name="Xiao S."/>
            <person name="Hu M."/>
        </authorList>
    </citation>
    <scope>NUCLEOTIDE SEQUENCE [LARGE SCALE GENOMIC DNA]</scope>
    <source>
        <strain evidence="1 2">BVB16</strain>
    </source>
</reference>
<protein>
    <submittedName>
        <fullName evidence="1">Uncharacterized protein</fullName>
    </submittedName>
</protein>
<sequence>MISRVLISTRTPAFPFSIDHSSISLFCTFGPKGQFPSIRKSLTAPKRGTDEEITGLLLHAGMQRQCTQ</sequence>
<accession>A0A8H6AN96</accession>
<dbReference type="EMBL" id="JABFCT010000014">
    <property type="protein sequence ID" value="KAF5870370.1"/>
    <property type="molecule type" value="Genomic_DNA"/>
</dbReference>